<keyword evidence="2" id="KW-1185">Reference proteome</keyword>
<accession>A0ABS2QRL7</accession>
<evidence type="ECO:0000313" key="1">
    <source>
        <dbReference type="EMBL" id="MBM7702050.1"/>
    </source>
</evidence>
<organism evidence="1 2">
    <name type="scientific">Priestia iocasae</name>
    <dbReference type="NCBI Taxonomy" id="2291674"/>
    <lineage>
        <taxon>Bacteria</taxon>
        <taxon>Bacillati</taxon>
        <taxon>Bacillota</taxon>
        <taxon>Bacilli</taxon>
        <taxon>Bacillales</taxon>
        <taxon>Bacillaceae</taxon>
        <taxon>Priestia</taxon>
    </lineage>
</organism>
<name>A0ABS2QRL7_9BACI</name>
<dbReference type="Proteomes" id="UP000809829">
    <property type="component" value="Unassembled WGS sequence"/>
</dbReference>
<protein>
    <submittedName>
        <fullName evidence="1">Uncharacterized protein</fullName>
    </submittedName>
</protein>
<gene>
    <name evidence="1" type="ORF">JOC83_000876</name>
</gene>
<reference evidence="1 2" key="1">
    <citation type="submission" date="2021-01" db="EMBL/GenBank/DDBJ databases">
        <title>Genomic Encyclopedia of Type Strains, Phase IV (KMG-IV): sequencing the most valuable type-strain genomes for metagenomic binning, comparative biology and taxonomic classification.</title>
        <authorList>
            <person name="Goeker M."/>
        </authorList>
    </citation>
    <scope>NUCLEOTIDE SEQUENCE [LARGE SCALE GENOMIC DNA]</scope>
    <source>
        <strain evidence="1 2">DSM 104297</strain>
    </source>
</reference>
<comment type="caution">
    <text evidence="1">The sequence shown here is derived from an EMBL/GenBank/DDBJ whole genome shotgun (WGS) entry which is preliminary data.</text>
</comment>
<dbReference type="EMBL" id="JAFBFC010000001">
    <property type="protein sequence ID" value="MBM7702050.1"/>
    <property type="molecule type" value="Genomic_DNA"/>
</dbReference>
<sequence length="90" mass="10962">MTVEEYCGTFDHSILQFTFSLIDDVKTRIKEKKLFYQEQVHRYISKQIDLFFTSSRLNRALTSVYKHEMHRTIMFRLNSTMKEIQLFRCV</sequence>
<evidence type="ECO:0000313" key="2">
    <source>
        <dbReference type="Proteomes" id="UP000809829"/>
    </source>
</evidence>
<proteinExistence type="predicted"/>
<dbReference type="RefSeq" id="WP_205184272.1">
    <property type="nucleotide sequence ID" value="NZ_JAFBFC010000001.1"/>
</dbReference>